<feature type="domain" description="Major facilitator superfamily (MFS) profile" evidence="7">
    <location>
        <begin position="23"/>
        <end position="474"/>
    </location>
</feature>
<feature type="transmembrane region" description="Helical" evidence="6">
    <location>
        <begin position="279"/>
        <end position="301"/>
    </location>
</feature>
<dbReference type="EMBL" id="CP011568">
    <property type="protein sequence ID" value="AKJ70171.1"/>
    <property type="molecule type" value="Genomic_DNA"/>
</dbReference>
<dbReference type="KEGG" id="ptx:ABW99_20110"/>
<sequence>MISPSNLASAPATQMIARRRRAILITMCLGVLMAQIDTSVVNLAARQIGQDLHASLSQLQWVIDAYNLAYATLLLSGGALGDLFGRRRLFLAGVALFALGSAMCGLAPAIGWLLVGRVVAGLGAAVMLPNSLAILADTYPEAKARSQAIGVWAGCNGLAFALGPTIGGMLVDSAGWRSIFALILPLAGLAGWMAGLYVPATRGAPQRKLDLPGQILAAAALAALAFAVIQWPVTGPHALIMRAAIAVAGLATPAFIGWQIRCGDGLMPLALFRNASFSAAMVIAAAMTFGMYGLIFLLPLLLQSSYGLSALEAGLAMLPMSLSFLIVSRYVGSLAHALGPRATMSAGMSLMGAGLLALSWAAGETGGALPLAGLMALLLLPGIGLGLNTGPVMSVAVSSVPAERTGTAAGLINTARMVGATLGVAVLGAVAAAHMMQAAGVHGWPAGYALAFRGGGCVELAGALVASWKIERNALVRQPS</sequence>
<evidence type="ECO:0000256" key="1">
    <source>
        <dbReference type="ARBA" id="ARBA00004141"/>
    </source>
</evidence>
<dbReference type="InterPro" id="IPR011701">
    <property type="entry name" value="MFS"/>
</dbReference>
<dbReference type="RefSeq" id="WP_047216104.1">
    <property type="nucleotide sequence ID" value="NZ_CP011568.3"/>
</dbReference>
<organism evidence="8 9">
    <name type="scientific">Pandoraea thiooxydans</name>
    <dbReference type="NCBI Taxonomy" id="445709"/>
    <lineage>
        <taxon>Bacteria</taxon>
        <taxon>Pseudomonadati</taxon>
        <taxon>Pseudomonadota</taxon>
        <taxon>Betaproteobacteria</taxon>
        <taxon>Burkholderiales</taxon>
        <taxon>Burkholderiaceae</taxon>
        <taxon>Pandoraea</taxon>
    </lineage>
</organism>
<dbReference type="Pfam" id="PF07690">
    <property type="entry name" value="MFS_1"/>
    <property type="match status" value="1"/>
</dbReference>
<evidence type="ECO:0000313" key="9">
    <source>
        <dbReference type="Proteomes" id="UP000036700"/>
    </source>
</evidence>
<evidence type="ECO:0000259" key="7">
    <source>
        <dbReference type="PROSITE" id="PS50850"/>
    </source>
</evidence>
<dbReference type="InterPro" id="IPR036259">
    <property type="entry name" value="MFS_trans_sf"/>
</dbReference>
<dbReference type="Gene3D" id="1.20.1720.10">
    <property type="entry name" value="Multidrug resistance protein D"/>
    <property type="match status" value="1"/>
</dbReference>
<dbReference type="GO" id="GO:0016020">
    <property type="term" value="C:membrane"/>
    <property type="evidence" value="ECO:0007669"/>
    <property type="project" value="UniProtKB-SubCell"/>
</dbReference>
<dbReference type="PANTHER" id="PTHR42718:SF9">
    <property type="entry name" value="MAJOR FACILITATOR SUPERFAMILY MULTIDRUG TRANSPORTER MFSC"/>
    <property type="match status" value="1"/>
</dbReference>
<feature type="transmembrane region" description="Helical" evidence="6">
    <location>
        <begin position="344"/>
        <end position="362"/>
    </location>
</feature>
<keyword evidence="2" id="KW-0813">Transport</keyword>
<feature type="transmembrane region" description="Helical" evidence="6">
    <location>
        <begin position="374"/>
        <end position="397"/>
    </location>
</feature>
<feature type="transmembrane region" description="Helical" evidence="6">
    <location>
        <begin position="179"/>
        <end position="199"/>
    </location>
</feature>
<feature type="transmembrane region" description="Helical" evidence="6">
    <location>
        <begin position="89"/>
        <end position="112"/>
    </location>
</feature>
<dbReference type="PATRIC" id="fig|445709.3.peg.4217"/>
<feature type="transmembrane region" description="Helical" evidence="6">
    <location>
        <begin position="313"/>
        <end position="332"/>
    </location>
</feature>
<feature type="transmembrane region" description="Helical" evidence="6">
    <location>
        <begin position="65"/>
        <end position="84"/>
    </location>
</feature>
<keyword evidence="9" id="KW-1185">Reference proteome</keyword>
<feature type="transmembrane region" description="Helical" evidence="6">
    <location>
        <begin position="211"/>
        <end position="233"/>
    </location>
</feature>
<feature type="transmembrane region" description="Helical" evidence="6">
    <location>
        <begin position="239"/>
        <end position="258"/>
    </location>
</feature>
<dbReference type="InterPro" id="IPR020846">
    <property type="entry name" value="MFS_dom"/>
</dbReference>
<evidence type="ECO:0000256" key="3">
    <source>
        <dbReference type="ARBA" id="ARBA00022692"/>
    </source>
</evidence>
<feature type="transmembrane region" description="Helical" evidence="6">
    <location>
        <begin position="448"/>
        <end position="468"/>
    </location>
</feature>
<comment type="subcellular location">
    <subcellularLocation>
        <location evidence="1">Membrane</location>
        <topology evidence="1">Multi-pass membrane protein</topology>
    </subcellularLocation>
</comment>
<keyword evidence="5 6" id="KW-0472">Membrane</keyword>
<dbReference type="SUPFAM" id="SSF103473">
    <property type="entry name" value="MFS general substrate transporter"/>
    <property type="match status" value="1"/>
</dbReference>
<keyword evidence="3 6" id="KW-0812">Transmembrane</keyword>
<evidence type="ECO:0000313" key="8">
    <source>
        <dbReference type="EMBL" id="AKJ70171.1"/>
    </source>
</evidence>
<dbReference type="AlphaFoldDB" id="A0A0G3EZJ4"/>
<dbReference type="GO" id="GO:0022857">
    <property type="term" value="F:transmembrane transporter activity"/>
    <property type="evidence" value="ECO:0007669"/>
    <property type="project" value="InterPro"/>
</dbReference>
<feature type="transmembrane region" description="Helical" evidence="6">
    <location>
        <begin position="118"/>
        <end position="136"/>
    </location>
</feature>
<dbReference type="PROSITE" id="PS50850">
    <property type="entry name" value="MFS"/>
    <property type="match status" value="1"/>
</dbReference>
<keyword evidence="4 6" id="KW-1133">Transmembrane helix</keyword>
<name>A0A0G3EZJ4_9BURK</name>
<dbReference type="PANTHER" id="PTHR42718">
    <property type="entry name" value="MAJOR FACILITATOR SUPERFAMILY MULTIDRUG TRANSPORTER MFSC"/>
    <property type="match status" value="1"/>
</dbReference>
<dbReference type="STRING" id="445709.ABW99_20110"/>
<evidence type="ECO:0000256" key="6">
    <source>
        <dbReference type="SAM" id="Phobius"/>
    </source>
</evidence>
<evidence type="ECO:0000256" key="5">
    <source>
        <dbReference type="ARBA" id="ARBA00023136"/>
    </source>
</evidence>
<protein>
    <recommendedName>
        <fullName evidence="7">Major facilitator superfamily (MFS) profile domain-containing protein</fullName>
    </recommendedName>
</protein>
<dbReference type="Proteomes" id="UP000036700">
    <property type="component" value="Chromosome"/>
</dbReference>
<dbReference type="CDD" id="cd17321">
    <property type="entry name" value="MFS_MMR_MDR_like"/>
    <property type="match status" value="1"/>
</dbReference>
<evidence type="ECO:0000256" key="2">
    <source>
        <dbReference type="ARBA" id="ARBA00022448"/>
    </source>
</evidence>
<accession>A0A0G3EZJ4</accession>
<feature type="transmembrane region" description="Helical" evidence="6">
    <location>
        <begin position="417"/>
        <end position="436"/>
    </location>
</feature>
<feature type="transmembrane region" description="Helical" evidence="6">
    <location>
        <begin position="22"/>
        <end position="45"/>
    </location>
</feature>
<gene>
    <name evidence="8" type="ORF">ABW99_20110</name>
</gene>
<dbReference type="OrthoDB" id="9807274at2"/>
<proteinExistence type="predicted"/>
<reference evidence="9" key="1">
    <citation type="submission" date="2015-06" db="EMBL/GenBank/DDBJ databases">
        <authorList>
            <person name="Lim Y.L."/>
            <person name="Ee R."/>
            <person name="Yong D."/>
            <person name="How K.Y."/>
            <person name="Yin W.F."/>
            <person name="Chan K.G."/>
        </authorList>
    </citation>
    <scope>NUCLEOTIDE SEQUENCE [LARGE SCALE GENOMIC DNA]</scope>
    <source>
        <strain evidence="9">DSM 25325</strain>
    </source>
</reference>
<feature type="transmembrane region" description="Helical" evidence="6">
    <location>
        <begin position="148"/>
        <end position="167"/>
    </location>
</feature>
<dbReference type="Gene3D" id="1.20.1250.20">
    <property type="entry name" value="MFS general substrate transporter like domains"/>
    <property type="match status" value="1"/>
</dbReference>
<evidence type="ECO:0000256" key="4">
    <source>
        <dbReference type="ARBA" id="ARBA00022989"/>
    </source>
</evidence>